<gene>
    <name evidence="6" type="ORF">CKO31_25615</name>
</gene>
<evidence type="ECO:0000256" key="3">
    <source>
        <dbReference type="ARBA" id="ARBA00022827"/>
    </source>
</evidence>
<evidence type="ECO:0000256" key="2">
    <source>
        <dbReference type="ARBA" id="ARBA00022630"/>
    </source>
</evidence>
<dbReference type="SUPFAM" id="SSF51905">
    <property type="entry name" value="FAD/NAD(P)-binding domain"/>
    <property type="match status" value="1"/>
</dbReference>
<keyword evidence="4" id="KW-0560">Oxidoreductase</keyword>
<name>A0ABS1CQ30_9GAMM</name>
<proteinExistence type="predicted"/>
<evidence type="ECO:0000256" key="4">
    <source>
        <dbReference type="ARBA" id="ARBA00023002"/>
    </source>
</evidence>
<dbReference type="PANTHER" id="PTHR42913">
    <property type="entry name" value="APOPTOSIS-INDUCING FACTOR 1"/>
    <property type="match status" value="1"/>
</dbReference>
<dbReference type="InterPro" id="IPR023753">
    <property type="entry name" value="FAD/NAD-binding_dom"/>
</dbReference>
<protein>
    <recommendedName>
        <fullName evidence="5">FAD/NAD(P)-binding domain-containing protein</fullName>
    </recommendedName>
</protein>
<keyword evidence="2" id="KW-0285">Flavoprotein</keyword>
<dbReference type="Pfam" id="PF07992">
    <property type="entry name" value="Pyr_redox_2"/>
    <property type="match status" value="1"/>
</dbReference>
<dbReference type="Gene3D" id="3.50.50.100">
    <property type="match status" value="1"/>
</dbReference>
<comment type="cofactor">
    <cofactor evidence="1">
        <name>FAD</name>
        <dbReference type="ChEBI" id="CHEBI:57692"/>
    </cofactor>
</comment>
<dbReference type="PANTHER" id="PTHR42913:SF9">
    <property type="entry name" value="SLR1591 PROTEIN"/>
    <property type="match status" value="1"/>
</dbReference>
<evidence type="ECO:0000256" key="1">
    <source>
        <dbReference type="ARBA" id="ARBA00001974"/>
    </source>
</evidence>
<dbReference type="EMBL" id="NRRV01000214">
    <property type="protein sequence ID" value="MBK1634036.1"/>
    <property type="molecule type" value="Genomic_DNA"/>
</dbReference>
<feature type="non-terminal residue" evidence="6">
    <location>
        <position position="255"/>
    </location>
</feature>
<accession>A0ABS1CQ30</accession>
<evidence type="ECO:0000313" key="7">
    <source>
        <dbReference type="Proteomes" id="UP000748752"/>
    </source>
</evidence>
<dbReference type="InterPro" id="IPR036188">
    <property type="entry name" value="FAD/NAD-bd_sf"/>
</dbReference>
<keyword evidence="7" id="KW-1185">Reference proteome</keyword>
<dbReference type="InterPro" id="IPR051169">
    <property type="entry name" value="NADH-Q_oxidoreductase"/>
</dbReference>
<feature type="domain" description="FAD/NAD(P)-binding" evidence="5">
    <location>
        <begin position="51"/>
        <end position="251"/>
    </location>
</feature>
<comment type="caution">
    <text evidence="6">The sequence shown here is derived from an EMBL/GenBank/DDBJ whole genome shotgun (WGS) entry which is preliminary data.</text>
</comment>
<organism evidence="6 7">
    <name type="scientific">Thiohalocapsa halophila</name>
    <dbReference type="NCBI Taxonomy" id="69359"/>
    <lineage>
        <taxon>Bacteria</taxon>
        <taxon>Pseudomonadati</taxon>
        <taxon>Pseudomonadota</taxon>
        <taxon>Gammaproteobacteria</taxon>
        <taxon>Chromatiales</taxon>
        <taxon>Chromatiaceae</taxon>
        <taxon>Thiohalocapsa</taxon>
    </lineage>
</organism>
<evidence type="ECO:0000259" key="5">
    <source>
        <dbReference type="Pfam" id="PF07992"/>
    </source>
</evidence>
<evidence type="ECO:0000313" key="6">
    <source>
        <dbReference type="EMBL" id="MBK1634036.1"/>
    </source>
</evidence>
<keyword evidence="3" id="KW-0274">FAD</keyword>
<dbReference type="Proteomes" id="UP000748752">
    <property type="component" value="Unassembled WGS sequence"/>
</dbReference>
<sequence>MRSLSERLTGCLTAALVAEGAGGRSRLRRGLSGRFQQGERRVQKNNTPILKDLVLIGGGHSHVGVLRRFGMRPLAGVRLTLICKDVMTPYSGMLPGLIAGHYAFDDAHVDLNRLARFAGARFYNDEATGFDFDKQLVVCRHRPAVSFDVASVNIGSAPVTVDVPGAADHVVPVKPIDQFVAHWERMCARVLGRSEASIGTTRIGVVGGGAGGVEMILAVQYRLRQLLAEKGRDAKRLELHLLTDTDEILPTHNPR</sequence>
<reference evidence="6 7" key="1">
    <citation type="journal article" date="2020" name="Microorganisms">
        <title>Osmotic Adaptation and Compatible Solute Biosynthesis of Phototrophic Bacteria as Revealed from Genome Analyses.</title>
        <authorList>
            <person name="Imhoff J.F."/>
            <person name="Rahn T."/>
            <person name="Kunzel S."/>
            <person name="Keller A."/>
            <person name="Neulinger S.C."/>
        </authorList>
    </citation>
    <scope>NUCLEOTIDE SEQUENCE [LARGE SCALE GENOMIC DNA]</scope>
    <source>
        <strain evidence="6 7">DSM 6210</strain>
    </source>
</reference>